<evidence type="ECO:0000313" key="3">
    <source>
        <dbReference type="Proteomes" id="UP000248783"/>
    </source>
</evidence>
<accession>A0A2W5WT12</accession>
<keyword evidence="3" id="KW-1185">Reference proteome</keyword>
<comment type="caution">
    <text evidence="2">The sequence shown here is derived from an EMBL/GenBank/DDBJ whole genome shotgun (WGS) entry which is preliminary data.</text>
</comment>
<dbReference type="Proteomes" id="UP000248783">
    <property type="component" value="Unassembled WGS sequence"/>
</dbReference>
<feature type="region of interest" description="Disordered" evidence="1">
    <location>
        <begin position="341"/>
        <end position="430"/>
    </location>
</feature>
<evidence type="ECO:0000256" key="1">
    <source>
        <dbReference type="SAM" id="MobiDB-lite"/>
    </source>
</evidence>
<protein>
    <submittedName>
        <fullName evidence="2">Uncharacterized protein</fullName>
    </submittedName>
</protein>
<sequence>MTSGTTLDAHVRGYAQAVRLHLADLGPDVVDDLAGGLEADLAEAVADRMPTAAGGTDDDVVLDLVKVFGPAERYAAELRAAAGLPQAAPRTRIGLRARAAARGRKVRDAWSRAWAPLTSTPAWASFREALGELRPVWWVVRGWVLGALAAYFVNGWSDFVAVPTRTDQLVLMVAGAVVSVQWGRGRWMPWRWSPRLVTATTVAAAVLVLPLWSATRAQVAQGEHAVTAGSYDRGWQDGYESRQVGYGGAAAGADDGVWVDGMQVSNLFVYDANGDPLRDVQVFDDRGRPVRTVPTGREEETWHVPDVEEPWYFRPAEATDGRERWNVYPLRAFGERDMTYDEAGDGLRPTVGARPQPTPWPFLKAPTAIAPSERSAGADPQEPHGPQDPAAEGEVQSPAPSEPAGDGATTEQSGVPAAPGPVAPTAVAAP</sequence>
<organism evidence="2 3">
    <name type="scientific">Xylanimonas oleitrophica</name>
    <dbReference type="NCBI Taxonomy" id="2607479"/>
    <lineage>
        <taxon>Bacteria</taxon>
        <taxon>Bacillati</taxon>
        <taxon>Actinomycetota</taxon>
        <taxon>Actinomycetes</taxon>
        <taxon>Micrococcales</taxon>
        <taxon>Promicromonosporaceae</taxon>
        <taxon>Xylanimonas</taxon>
    </lineage>
</organism>
<dbReference type="RefSeq" id="WP_111250127.1">
    <property type="nucleotide sequence ID" value="NZ_QKWH01000002.1"/>
</dbReference>
<dbReference type="EMBL" id="QKWH01000002">
    <property type="protein sequence ID" value="PZR54270.1"/>
    <property type="molecule type" value="Genomic_DNA"/>
</dbReference>
<reference evidence="2 3" key="1">
    <citation type="submission" date="2018-06" db="EMBL/GenBank/DDBJ databases">
        <title>Whole genome sequencing of a novel hydrocarbon degrading bacterial strain, PW21 isolated from oil contaminated produced water sample.</title>
        <authorList>
            <person name="Nagkirti P."/>
            <person name="Shaikh A."/>
            <person name="Gowdaman V."/>
            <person name="Engineer A.E."/>
            <person name="Dagar S."/>
            <person name="Dhakephalkar P.K."/>
        </authorList>
    </citation>
    <scope>NUCLEOTIDE SEQUENCE [LARGE SCALE GENOMIC DNA]</scope>
    <source>
        <strain evidence="2 3">PW21</strain>
    </source>
</reference>
<proteinExistence type="predicted"/>
<dbReference type="AlphaFoldDB" id="A0A2W5WT12"/>
<name>A0A2W5WT12_9MICO</name>
<evidence type="ECO:0000313" key="2">
    <source>
        <dbReference type="EMBL" id="PZR54270.1"/>
    </source>
</evidence>
<gene>
    <name evidence="2" type="ORF">DNL40_04990</name>
</gene>